<dbReference type="PANTHER" id="PTHR34698">
    <property type="entry name" value="5-OXOPROLINASE SUBUNIT B"/>
    <property type="match status" value="1"/>
</dbReference>
<gene>
    <name evidence="5" type="primary">pxpB</name>
    <name evidence="5" type="ORF">E4680_06380</name>
</gene>
<dbReference type="InterPro" id="IPR003833">
    <property type="entry name" value="CT_C_D"/>
</dbReference>
<dbReference type="Pfam" id="PF02682">
    <property type="entry name" value="CT_C_D"/>
    <property type="match status" value="1"/>
</dbReference>
<keyword evidence="2 5" id="KW-0378">Hydrolase</keyword>
<keyword evidence="1" id="KW-0547">Nucleotide-binding</keyword>
<evidence type="ECO:0000256" key="3">
    <source>
        <dbReference type="ARBA" id="ARBA00022840"/>
    </source>
</evidence>
<dbReference type="InterPro" id="IPR029000">
    <property type="entry name" value="Cyclophilin-like_dom_sf"/>
</dbReference>
<evidence type="ECO:0000259" key="4">
    <source>
        <dbReference type="SMART" id="SM00796"/>
    </source>
</evidence>
<evidence type="ECO:0000256" key="1">
    <source>
        <dbReference type="ARBA" id="ARBA00022741"/>
    </source>
</evidence>
<dbReference type="EC" id="3.5.2.9" evidence="5"/>
<dbReference type="OrthoDB" id="9778567at2"/>
<dbReference type="SUPFAM" id="SSF160467">
    <property type="entry name" value="PH0987 N-terminal domain-like"/>
    <property type="match status" value="1"/>
</dbReference>
<keyword evidence="3" id="KW-0067">ATP-binding</keyword>
<dbReference type="GO" id="GO:0017168">
    <property type="term" value="F:5-oxoprolinase (ATP-hydrolyzing) activity"/>
    <property type="evidence" value="ECO:0007669"/>
    <property type="project" value="UniProtKB-EC"/>
</dbReference>
<sequence>MIPSILPLGDCALQITLGAQISEAISAEVHALAWRIQSAALPGLIDLVPAYASLTIHYDPLYWDFAALQHAVLALFSADDANQNPRQPTREIQIPVCYEADFGIDLAEVSSHAGLSVQAVIERHAAQVYRVYFLGFTPGFAYLGGLDPALAMARKPTPRARVPAGSVGIAGAQTGVYSQATPGGWQIVGRTPLTLFDPSRSPPSLLAPGDRVRFTAIDADRFATLARAP</sequence>
<dbReference type="InterPro" id="IPR010016">
    <property type="entry name" value="PxpB"/>
</dbReference>
<dbReference type="SMART" id="SM00796">
    <property type="entry name" value="AHS1"/>
    <property type="match status" value="1"/>
</dbReference>
<organism evidence="5 6">
    <name type="scientific">Candidatus Macondimonas diazotrophica</name>
    <dbReference type="NCBI Taxonomy" id="2305248"/>
    <lineage>
        <taxon>Bacteria</taxon>
        <taxon>Pseudomonadati</taxon>
        <taxon>Pseudomonadota</taxon>
        <taxon>Gammaproteobacteria</taxon>
        <taxon>Chromatiales</taxon>
        <taxon>Ectothiorhodospiraceae</taxon>
        <taxon>Candidatus Macondimonas</taxon>
    </lineage>
</organism>
<reference evidence="5 6" key="1">
    <citation type="journal article" date="2019" name="ISME J.">
        <title>Candidatus Macondimonas diazotrophica, a novel gammaproteobacterial genus dominating crude-oil-contaminated coastal sediments.</title>
        <authorList>
            <person name="Karthikeyan S."/>
            <person name="Konstantinidis K."/>
        </authorList>
    </citation>
    <scope>NUCLEOTIDE SEQUENCE [LARGE SCALE GENOMIC DNA]</scope>
    <source>
        <strain evidence="5 6">KTK01</strain>
    </source>
</reference>
<name>A0A4Z0FB48_9GAMM</name>
<keyword evidence="6" id="KW-1185">Reference proteome</keyword>
<dbReference type="PANTHER" id="PTHR34698:SF2">
    <property type="entry name" value="5-OXOPROLINASE SUBUNIT B"/>
    <property type="match status" value="1"/>
</dbReference>
<comment type="caution">
    <text evidence="5">The sequence shown here is derived from an EMBL/GenBank/DDBJ whole genome shotgun (WGS) entry which is preliminary data.</text>
</comment>
<protein>
    <submittedName>
        <fullName evidence="5">5-oxoprolinase subunit PxpB</fullName>
        <ecNumber evidence="5">3.5.2.9</ecNumber>
    </submittedName>
</protein>
<dbReference type="Gene3D" id="2.40.100.10">
    <property type="entry name" value="Cyclophilin-like"/>
    <property type="match status" value="1"/>
</dbReference>
<dbReference type="NCBIfam" id="TIGR00370">
    <property type="entry name" value="5-oxoprolinase subunit PxpB"/>
    <property type="match status" value="1"/>
</dbReference>
<proteinExistence type="predicted"/>
<dbReference type="RefSeq" id="WP_135281567.1">
    <property type="nucleotide sequence ID" value="NZ_SRIO01000006.1"/>
</dbReference>
<feature type="domain" description="Carboxyltransferase" evidence="4">
    <location>
        <begin position="3"/>
        <end position="206"/>
    </location>
</feature>
<dbReference type="EMBL" id="SRIO01000006">
    <property type="protein sequence ID" value="TFZ82897.1"/>
    <property type="molecule type" value="Genomic_DNA"/>
</dbReference>
<evidence type="ECO:0000256" key="2">
    <source>
        <dbReference type="ARBA" id="ARBA00022801"/>
    </source>
</evidence>
<dbReference type="Gene3D" id="3.30.1360.40">
    <property type="match status" value="1"/>
</dbReference>
<dbReference type="SUPFAM" id="SSF50891">
    <property type="entry name" value="Cyclophilin-like"/>
    <property type="match status" value="1"/>
</dbReference>
<dbReference type="AlphaFoldDB" id="A0A4Z0FB48"/>
<evidence type="ECO:0000313" key="6">
    <source>
        <dbReference type="Proteomes" id="UP000297890"/>
    </source>
</evidence>
<dbReference type="Proteomes" id="UP000297890">
    <property type="component" value="Unassembled WGS sequence"/>
</dbReference>
<evidence type="ECO:0000313" key="5">
    <source>
        <dbReference type="EMBL" id="TFZ82897.1"/>
    </source>
</evidence>
<accession>A0A4Z0FB48</accession>
<dbReference type="GO" id="GO:0005524">
    <property type="term" value="F:ATP binding"/>
    <property type="evidence" value="ECO:0007669"/>
    <property type="project" value="UniProtKB-KW"/>
</dbReference>